<keyword evidence="5" id="KW-1185">Reference proteome</keyword>
<evidence type="ECO:0000313" key="4">
    <source>
        <dbReference type="EMBL" id="WDZ83221.1"/>
    </source>
</evidence>
<dbReference type="SUPFAM" id="SSF52091">
    <property type="entry name" value="SpoIIaa-like"/>
    <property type="match status" value="1"/>
</dbReference>
<dbReference type="InterPro" id="IPR036513">
    <property type="entry name" value="STAS_dom_sf"/>
</dbReference>
<dbReference type="InterPro" id="IPR003658">
    <property type="entry name" value="Anti-sigma_ant"/>
</dbReference>
<dbReference type="PROSITE" id="PS50801">
    <property type="entry name" value="STAS"/>
    <property type="match status" value="1"/>
</dbReference>
<dbReference type="Pfam" id="PF01740">
    <property type="entry name" value="STAS"/>
    <property type="match status" value="1"/>
</dbReference>
<accession>A0ABY7ZKD0</accession>
<dbReference type="CDD" id="cd07043">
    <property type="entry name" value="STAS_anti-anti-sigma_factors"/>
    <property type="match status" value="1"/>
</dbReference>
<dbReference type="Proteomes" id="UP001219605">
    <property type="component" value="Chromosome"/>
</dbReference>
<evidence type="ECO:0000313" key="5">
    <source>
        <dbReference type="Proteomes" id="UP001219605"/>
    </source>
</evidence>
<evidence type="ECO:0000256" key="2">
    <source>
        <dbReference type="RuleBase" id="RU003749"/>
    </source>
</evidence>
<dbReference type="EMBL" id="CP118615">
    <property type="protein sequence ID" value="WDZ83221.1"/>
    <property type="molecule type" value="Genomic_DNA"/>
</dbReference>
<dbReference type="NCBIfam" id="TIGR00377">
    <property type="entry name" value="ant_ant_sig"/>
    <property type="match status" value="1"/>
</dbReference>
<name>A0ABY7ZKD0_9ACTN</name>
<dbReference type="RefSeq" id="WP_275029654.1">
    <property type="nucleotide sequence ID" value="NZ_CP118615.1"/>
</dbReference>
<reference evidence="4 5" key="1">
    <citation type="submission" date="2023-02" db="EMBL/GenBank/DDBJ databases">
        <authorList>
            <person name="Mo P."/>
        </authorList>
    </citation>
    <scope>NUCLEOTIDE SEQUENCE [LARGE SCALE GENOMIC DNA]</scope>
    <source>
        <strain evidence="4 5">HUAS 3</strain>
    </source>
</reference>
<organism evidence="4 5">
    <name type="scientific">Micromonospora cathayae</name>
    <dbReference type="NCBI Taxonomy" id="3028804"/>
    <lineage>
        <taxon>Bacteria</taxon>
        <taxon>Bacillati</taxon>
        <taxon>Actinomycetota</taxon>
        <taxon>Actinomycetes</taxon>
        <taxon>Micromonosporales</taxon>
        <taxon>Micromonosporaceae</taxon>
        <taxon>Micromonospora</taxon>
    </lineage>
</organism>
<gene>
    <name evidence="4" type="ORF">PVK37_22550</name>
</gene>
<sequence>MSVVPEDRLLTLICDTCGESASGRACVLPDAEVVWTLVTELGWSGSPFASGPHRCPHCSLLPPPPDGRASCDDHGPGGVLGIDHLDDVTVVTSTGDIDLDTGDTLRAALGHAADMGGDVVVDLTRVHLVDSTGLGLLVRAHRDAHDRGALLCLAAPSPFVRTVLRTMRLDDLFVVFDSREAALAHLAAVRPTAAGPTAARAKVPSGQR</sequence>
<dbReference type="InterPro" id="IPR002645">
    <property type="entry name" value="STAS_dom"/>
</dbReference>
<comment type="similarity">
    <text evidence="1 2">Belongs to the anti-sigma-factor antagonist family.</text>
</comment>
<evidence type="ECO:0000259" key="3">
    <source>
        <dbReference type="PROSITE" id="PS50801"/>
    </source>
</evidence>
<feature type="domain" description="STAS" evidence="3">
    <location>
        <begin position="86"/>
        <end position="186"/>
    </location>
</feature>
<protein>
    <recommendedName>
        <fullName evidence="2">Anti-sigma factor antagonist</fullName>
    </recommendedName>
</protein>
<dbReference type="Gene3D" id="3.30.750.24">
    <property type="entry name" value="STAS domain"/>
    <property type="match status" value="1"/>
</dbReference>
<proteinExistence type="inferred from homology"/>
<dbReference type="PANTHER" id="PTHR33495">
    <property type="entry name" value="ANTI-SIGMA FACTOR ANTAGONIST TM_1081-RELATED-RELATED"/>
    <property type="match status" value="1"/>
</dbReference>
<dbReference type="PANTHER" id="PTHR33495:SF2">
    <property type="entry name" value="ANTI-SIGMA FACTOR ANTAGONIST TM_1081-RELATED"/>
    <property type="match status" value="1"/>
</dbReference>
<evidence type="ECO:0000256" key="1">
    <source>
        <dbReference type="ARBA" id="ARBA00009013"/>
    </source>
</evidence>